<gene>
    <name evidence="2" type="ORF">A2960_00475</name>
</gene>
<evidence type="ECO:0000256" key="1">
    <source>
        <dbReference type="SAM" id="Phobius"/>
    </source>
</evidence>
<sequence length="205" mass="22734">MPTEKKFPETEMVLSKFTVLKTVILPFISKKRKLLLGIAAILLLIIVGEIFLRARFSGNKEAAKTLSTNVNKSYEFTALDNLGKKTTGKIKLKVTTAEKTNQVLVKDQVYTAKNNKLFLIVNLELRDDATTSLNILPGDLVRLAVNGDEDTKFAPDLHNNLVLVAAISTRLERVGFVIPQEAKDFKLFVGELEGKKETVAISFPS</sequence>
<keyword evidence="1" id="KW-0812">Transmembrane</keyword>
<dbReference type="Proteomes" id="UP000176609">
    <property type="component" value="Unassembled WGS sequence"/>
</dbReference>
<keyword evidence="1" id="KW-0472">Membrane</keyword>
<evidence type="ECO:0000313" key="2">
    <source>
        <dbReference type="EMBL" id="OGG26632.1"/>
    </source>
</evidence>
<feature type="transmembrane region" description="Helical" evidence="1">
    <location>
        <begin position="34"/>
        <end position="52"/>
    </location>
</feature>
<protein>
    <recommendedName>
        <fullName evidence="4">DUF4352 domain-containing protein</fullName>
    </recommendedName>
</protein>
<evidence type="ECO:0000313" key="3">
    <source>
        <dbReference type="Proteomes" id="UP000176609"/>
    </source>
</evidence>
<accession>A0A1F6AQ66</accession>
<comment type="caution">
    <text evidence="2">The sequence shown here is derived from an EMBL/GenBank/DDBJ whole genome shotgun (WGS) entry which is preliminary data.</text>
</comment>
<reference evidence="2 3" key="1">
    <citation type="journal article" date="2016" name="Nat. Commun.">
        <title>Thousands of microbial genomes shed light on interconnected biogeochemical processes in an aquifer system.</title>
        <authorList>
            <person name="Anantharaman K."/>
            <person name="Brown C.T."/>
            <person name="Hug L.A."/>
            <person name="Sharon I."/>
            <person name="Castelle C.J."/>
            <person name="Probst A.J."/>
            <person name="Thomas B.C."/>
            <person name="Singh A."/>
            <person name="Wilkins M.J."/>
            <person name="Karaoz U."/>
            <person name="Brodie E.L."/>
            <person name="Williams K.H."/>
            <person name="Hubbard S.S."/>
            <person name="Banfield J.F."/>
        </authorList>
    </citation>
    <scope>NUCLEOTIDE SEQUENCE [LARGE SCALE GENOMIC DNA]</scope>
</reference>
<evidence type="ECO:0008006" key="4">
    <source>
        <dbReference type="Google" id="ProtNLM"/>
    </source>
</evidence>
<organism evidence="2 3">
    <name type="scientific">Candidatus Gottesmanbacteria bacterium RIFCSPLOWO2_01_FULL_39_12b</name>
    <dbReference type="NCBI Taxonomy" id="1798388"/>
    <lineage>
        <taxon>Bacteria</taxon>
        <taxon>Candidatus Gottesmaniibacteriota</taxon>
    </lineage>
</organism>
<keyword evidence="1" id="KW-1133">Transmembrane helix</keyword>
<proteinExistence type="predicted"/>
<dbReference type="EMBL" id="MFJR01000007">
    <property type="protein sequence ID" value="OGG26632.1"/>
    <property type="molecule type" value="Genomic_DNA"/>
</dbReference>
<dbReference type="AlphaFoldDB" id="A0A1F6AQ66"/>
<name>A0A1F6AQ66_9BACT</name>